<accession>A0ABQ4JIU9</accession>
<dbReference type="PANTHER" id="PTHR11079:SF179">
    <property type="entry name" value="TRNA(ADENINE(34)) DEAMINASE, CHLOROPLASTIC"/>
    <property type="match status" value="1"/>
</dbReference>
<dbReference type="CDD" id="cd01285">
    <property type="entry name" value="nucleoside_deaminase"/>
    <property type="match status" value="1"/>
</dbReference>
<dbReference type="PANTHER" id="PTHR11079">
    <property type="entry name" value="CYTOSINE DEAMINASE FAMILY MEMBER"/>
    <property type="match status" value="1"/>
</dbReference>
<dbReference type="InterPro" id="IPR002125">
    <property type="entry name" value="CMP_dCMP_dom"/>
</dbReference>
<dbReference type="InterPro" id="IPR016193">
    <property type="entry name" value="Cytidine_deaminase-like"/>
</dbReference>
<reference evidence="2 3" key="1">
    <citation type="submission" date="2021-01" db="EMBL/GenBank/DDBJ databases">
        <title>Whole genome shotgun sequence of Verrucosispora qiuiae NBRC 106684.</title>
        <authorList>
            <person name="Komaki H."/>
            <person name="Tamura T."/>
        </authorList>
    </citation>
    <scope>NUCLEOTIDE SEQUENCE [LARGE SCALE GENOMIC DNA]</scope>
    <source>
        <strain evidence="2 3">NBRC 106684</strain>
    </source>
</reference>
<dbReference type="Proteomes" id="UP000653076">
    <property type="component" value="Unassembled WGS sequence"/>
</dbReference>
<sequence length="157" mass="16915">MEYMQLALQEAEKAGSRGDQPVGAVLVAGTDFVVGSNRIVSSANPLLHAEVDAILRAVESGLPLVGSRLYSTVESCFMCLGAILNAGISELVYGISLRDIHPEERFRARYGGYSCASMLELLGRTESGFVLAGGVSAQDCLAVWDRYRDAEWNAVLR</sequence>
<keyword evidence="3" id="KW-1185">Reference proteome</keyword>
<evidence type="ECO:0000313" key="3">
    <source>
        <dbReference type="Proteomes" id="UP000653076"/>
    </source>
</evidence>
<evidence type="ECO:0000313" key="2">
    <source>
        <dbReference type="EMBL" id="GIJ30538.1"/>
    </source>
</evidence>
<proteinExistence type="predicted"/>
<dbReference type="SUPFAM" id="SSF53927">
    <property type="entry name" value="Cytidine deaminase-like"/>
    <property type="match status" value="1"/>
</dbReference>
<organism evidence="2 3">
    <name type="scientific">Micromonospora qiuiae</name>
    <dbReference type="NCBI Taxonomy" id="502268"/>
    <lineage>
        <taxon>Bacteria</taxon>
        <taxon>Bacillati</taxon>
        <taxon>Actinomycetota</taxon>
        <taxon>Actinomycetes</taxon>
        <taxon>Micromonosporales</taxon>
        <taxon>Micromonosporaceae</taxon>
        <taxon>Micromonospora</taxon>
    </lineage>
</organism>
<dbReference type="RefSeq" id="WP_204038239.1">
    <property type="nucleotide sequence ID" value="NZ_BOPC01000118.1"/>
</dbReference>
<dbReference type="Gene3D" id="3.40.140.10">
    <property type="entry name" value="Cytidine Deaminase, domain 2"/>
    <property type="match status" value="1"/>
</dbReference>
<dbReference type="Pfam" id="PF00383">
    <property type="entry name" value="dCMP_cyt_deam_1"/>
    <property type="match status" value="1"/>
</dbReference>
<name>A0ABQ4JIU9_9ACTN</name>
<dbReference type="EMBL" id="BOPC01000118">
    <property type="protein sequence ID" value="GIJ30538.1"/>
    <property type="molecule type" value="Genomic_DNA"/>
</dbReference>
<feature type="domain" description="CMP/dCMP-type deaminase" evidence="1">
    <location>
        <begin position="1"/>
        <end position="113"/>
    </location>
</feature>
<gene>
    <name evidence="2" type="ORF">Vqi01_57000</name>
</gene>
<comment type="caution">
    <text evidence="2">The sequence shown here is derived from an EMBL/GenBank/DDBJ whole genome shotgun (WGS) entry which is preliminary data.</text>
</comment>
<protein>
    <recommendedName>
        <fullName evidence="1">CMP/dCMP-type deaminase domain-containing protein</fullName>
    </recommendedName>
</protein>
<dbReference type="PROSITE" id="PS51747">
    <property type="entry name" value="CYT_DCMP_DEAMINASES_2"/>
    <property type="match status" value="1"/>
</dbReference>
<evidence type="ECO:0000259" key="1">
    <source>
        <dbReference type="PROSITE" id="PS51747"/>
    </source>
</evidence>